<dbReference type="AlphaFoldDB" id="A0A7R7FSU7"/>
<keyword evidence="2" id="KW-1185">Reference proteome</keyword>
<gene>
    <name evidence="1" type="ORF">GEOBRER4_n2157</name>
</gene>
<proteinExistence type="predicted"/>
<dbReference type="EMBL" id="AP023213">
    <property type="protein sequence ID" value="BCO11394.1"/>
    <property type="molecule type" value="Genomic_DNA"/>
</dbReference>
<evidence type="ECO:0000313" key="1">
    <source>
        <dbReference type="EMBL" id="BCO11394.1"/>
    </source>
</evidence>
<organism evidence="1 2">
    <name type="scientific">Citrifermentans bremense</name>
    <dbReference type="NCBI Taxonomy" id="60035"/>
    <lineage>
        <taxon>Bacteria</taxon>
        <taxon>Pseudomonadati</taxon>
        <taxon>Thermodesulfobacteriota</taxon>
        <taxon>Desulfuromonadia</taxon>
        <taxon>Geobacterales</taxon>
        <taxon>Geobacteraceae</taxon>
        <taxon>Citrifermentans</taxon>
    </lineage>
</organism>
<protein>
    <submittedName>
        <fullName evidence="1">Uncharacterized protein</fullName>
    </submittedName>
</protein>
<sequence length="39" mass="4494">MPATLTTPPFRRCNEVNFMAFGRHFKDSAVGVFPMFILF</sequence>
<name>A0A7R7FSU7_9BACT</name>
<dbReference type="Proteomes" id="UP000515472">
    <property type="component" value="Chromosome"/>
</dbReference>
<accession>A0A7R7FSU7</accession>
<reference evidence="1 2" key="1">
    <citation type="submission" date="2020-06" db="EMBL/GenBank/DDBJ databases">
        <title>Interaction of electrochemicaly active bacteria, Geobacter bremensis R4 on different carbon anode.</title>
        <authorList>
            <person name="Meng L."/>
            <person name="Yoshida N."/>
        </authorList>
    </citation>
    <scope>NUCLEOTIDE SEQUENCE [LARGE SCALE GENOMIC DNA]</scope>
    <source>
        <strain evidence="1 2">R4</strain>
    </source>
</reference>
<evidence type="ECO:0000313" key="2">
    <source>
        <dbReference type="Proteomes" id="UP000515472"/>
    </source>
</evidence>